<sequence>MSSPRDERAYATAAWIAAVLTGLIVVWLTTIALQPEWRTRFSPHWLAWFGAPGNSSTALILGACFAATLLFRFLQQRRLPQGTTTIVLAVLTAIALLFSLSSFYYCEGSGTSERLEVIYRSLVLFVGGDGVPGGRCAESSPVALDIARIVALIVLLVAAIAAGLKLFRSQIDRVRVRLGGDLTVVVGVEDDIVGMIRAIRTTQDSRSKLVVLTSNADRPCVRAAREIGARVFELDLVETRNLGALKIWHRAKGIYLLSDDPQLNFSRFDEIDAAVRAQHTHRDSGGRVPLIVRIDDPWHAEHWRRQLMTDKRSRWAADAVGRYDFTAARLVRNILEREEPPQVVYIGCSAPLTYALLAEFAQYERERRLGDAIFNSLAARNHDGRPLRRPVASPAPRIVVTGAEARSAVRDHSHRQKHHRHRSEVLDIQLEPSVTTFDEIETALSRVVQPLEASANDGPNEYEVALILERSTPESLTDGTRLASRFPKMPMYVGGTSVGSPSATPIVGQLVNFPVTLDVDPDMPQDMWERAAMLKHSLYCIDQDPAKPSARPWAELDEFFRGSNRREILNGLWLVEDVADCTWDSDGAPVGVADIGDVAVDESEENCFAIARRAGIEREAYEEIICAEHTDWVAFHKSHGWRLGDVGDYPSNTERKVREFQTRTSSDLISWDEYTARGHRHYSTLSFMRILQVLDVLGFHSMPQWHLYPRNPARTVQATKLTSPLKWYDDQGGEKIGLPGDWLLENPDGQRRTIVPDAFATSYAPVDEAAGIYCRRGFTQGRRAIPGEEIRSIESHHDNPDIAVEGDHVMRSDSGGTWRIGSAAFADGYLPEVEAADD</sequence>
<dbReference type="Proteomes" id="UP001500822">
    <property type="component" value="Unassembled WGS sequence"/>
</dbReference>
<evidence type="ECO:0000256" key="2">
    <source>
        <dbReference type="SAM" id="Phobius"/>
    </source>
</evidence>
<keyword evidence="4" id="KW-1185">Reference proteome</keyword>
<organism evidence="3 4">
    <name type="scientific">Gordonia alkaliphila</name>
    <dbReference type="NCBI Taxonomy" id="1053547"/>
    <lineage>
        <taxon>Bacteria</taxon>
        <taxon>Bacillati</taxon>
        <taxon>Actinomycetota</taxon>
        <taxon>Actinomycetes</taxon>
        <taxon>Mycobacteriales</taxon>
        <taxon>Gordoniaceae</taxon>
        <taxon>Gordonia</taxon>
    </lineage>
</organism>
<accession>A0ABP8ZJB4</accession>
<keyword evidence="2" id="KW-0472">Membrane</keyword>
<dbReference type="RefSeq" id="WP_345314375.1">
    <property type="nucleotide sequence ID" value="NZ_BAABIE010000022.1"/>
</dbReference>
<proteinExistence type="predicted"/>
<feature type="transmembrane region" description="Helical" evidence="2">
    <location>
        <begin position="86"/>
        <end position="105"/>
    </location>
</feature>
<keyword evidence="2" id="KW-1133">Transmembrane helix</keyword>
<feature type="compositionally biased region" description="Basic residues" evidence="1">
    <location>
        <begin position="412"/>
        <end position="422"/>
    </location>
</feature>
<evidence type="ECO:0000256" key="1">
    <source>
        <dbReference type="SAM" id="MobiDB-lite"/>
    </source>
</evidence>
<feature type="transmembrane region" description="Helical" evidence="2">
    <location>
        <begin position="12"/>
        <end position="33"/>
    </location>
</feature>
<evidence type="ECO:0000313" key="4">
    <source>
        <dbReference type="Proteomes" id="UP001500822"/>
    </source>
</evidence>
<protein>
    <submittedName>
        <fullName evidence="3">Uncharacterized protein</fullName>
    </submittedName>
</protein>
<evidence type="ECO:0000313" key="3">
    <source>
        <dbReference type="EMBL" id="GAA4758322.1"/>
    </source>
</evidence>
<feature type="region of interest" description="Disordered" evidence="1">
    <location>
        <begin position="404"/>
        <end position="423"/>
    </location>
</feature>
<gene>
    <name evidence="3" type="ORF">GCM10023217_33470</name>
</gene>
<reference evidence="4" key="1">
    <citation type="journal article" date="2019" name="Int. J. Syst. Evol. Microbiol.">
        <title>The Global Catalogue of Microorganisms (GCM) 10K type strain sequencing project: providing services to taxonomists for standard genome sequencing and annotation.</title>
        <authorList>
            <consortium name="The Broad Institute Genomics Platform"/>
            <consortium name="The Broad Institute Genome Sequencing Center for Infectious Disease"/>
            <person name="Wu L."/>
            <person name="Ma J."/>
        </authorList>
    </citation>
    <scope>NUCLEOTIDE SEQUENCE [LARGE SCALE GENOMIC DNA]</scope>
    <source>
        <strain evidence="4">JCM 18077</strain>
    </source>
</reference>
<feature type="transmembrane region" description="Helical" evidence="2">
    <location>
        <begin position="53"/>
        <end position="74"/>
    </location>
</feature>
<name>A0ABP8ZJB4_9ACTN</name>
<comment type="caution">
    <text evidence="3">The sequence shown here is derived from an EMBL/GenBank/DDBJ whole genome shotgun (WGS) entry which is preliminary data.</text>
</comment>
<dbReference type="EMBL" id="BAABIE010000022">
    <property type="protein sequence ID" value="GAA4758322.1"/>
    <property type="molecule type" value="Genomic_DNA"/>
</dbReference>
<keyword evidence="2" id="KW-0812">Transmembrane</keyword>